<dbReference type="PROSITE" id="PS00717">
    <property type="entry name" value="SIGMA54_1"/>
    <property type="match status" value="1"/>
</dbReference>
<evidence type="ECO:0000313" key="11">
    <source>
        <dbReference type="EMBL" id="MCM3714593.1"/>
    </source>
</evidence>
<evidence type="ECO:0000259" key="9">
    <source>
        <dbReference type="Pfam" id="PF04552"/>
    </source>
</evidence>
<evidence type="ECO:0000256" key="4">
    <source>
        <dbReference type="ARBA" id="ARBA00022695"/>
    </source>
</evidence>
<evidence type="ECO:0000256" key="6">
    <source>
        <dbReference type="ARBA" id="ARBA00023082"/>
    </source>
</evidence>
<dbReference type="PIRSF" id="PIRSF000774">
    <property type="entry name" value="RpoN"/>
    <property type="match status" value="1"/>
</dbReference>
<evidence type="ECO:0000256" key="7">
    <source>
        <dbReference type="ARBA" id="ARBA00023125"/>
    </source>
</evidence>
<dbReference type="EMBL" id="JAMBOL010000008">
    <property type="protein sequence ID" value="MCM3714593.1"/>
    <property type="molecule type" value="Genomic_DNA"/>
</dbReference>
<dbReference type="InterPro" id="IPR007634">
    <property type="entry name" value="RNA_pol_sigma_54_DNA-bd"/>
</dbReference>
<dbReference type="GO" id="GO:0016779">
    <property type="term" value="F:nucleotidyltransferase activity"/>
    <property type="evidence" value="ECO:0007669"/>
    <property type="project" value="UniProtKB-KW"/>
</dbReference>
<keyword evidence="5" id="KW-0805">Transcription regulation</keyword>
<accession>A0A9X2IQI1</accession>
<dbReference type="InterPro" id="IPR007046">
    <property type="entry name" value="RNA_pol_sigma_54_core-bd"/>
</dbReference>
<feature type="domain" description="RNA polymerase sigma factor 54 core-binding" evidence="10">
    <location>
        <begin position="89"/>
        <end position="270"/>
    </location>
</feature>
<keyword evidence="8" id="KW-0804">Transcription</keyword>
<dbReference type="Pfam" id="PF00309">
    <property type="entry name" value="Sigma54_AID"/>
    <property type="match status" value="1"/>
</dbReference>
<evidence type="ECO:0000256" key="3">
    <source>
        <dbReference type="ARBA" id="ARBA00022679"/>
    </source>
</evidence>
<dbReference type="GO" id="GO:0016987">
    <property type="term" value="F:sigma factor activity"/>
    <property type="evidence" value="ECO:0007669"/>
    <property type="project" value="UniProtKB-KW"/>
</dbReference>
<protein>
    <submittedName>
        <fullName evidence="11">RNA polymerase factor sigma-54</fullName>
    </submittedName>
</protein>
<keyword evidence="3" id="KW-0808">Transferase</keyword>
<name>A0A9X2IQI1_9BACI</name>
<evidence type="ECO:0000259" key="10">
    <source>
        <dbReference type="Pfam" id="PF04963"/>
    </source>
</evidence>
<dbReference type="Gene3D" id="1.10.10.1330">
    <property type="entry name" value="RNA polymerase sigma-54 factor, core-binding domain"/>
    <property type="match status" value="1"/>
</dbReference>
<gene>
    <name evidence="11" type="primary">rpoN</name>
    <name evidence="11" type="ORF">M3202_10880</name>
</gene>
<keyword evidence="12" id="KW-1185">Reference proteome</keyword>
<dbReference type="Pfam" id="PF04963">
    <property type="entry name" value="Sigma54_CBD"/>
    <property type="match status" value="1"/>
</dbReference>
<keyword evidence="2" id="KW-0240">DNA-directed RNA polymerase</keyword>
<comment type="caution">
    <text evidence="11">The sequence shown here is derived from an EMBL/GenBank/DDBJ whole genome shotgun (WGS) entry which is preliminary data.</text>
</comment>
<dbReference type="RefSeq" id="WP_251223364.1">
    <property type="nucleotide sequence ID" value="NZ_JAMBOL010000008.1"/>
</dbReference>
<dbReference type="Pfam" id="PF04552">
    <property type="entry name" value="Sigma54_DBD"/>
    <property type="match status" value="1"/>
</dbReference>
<sequence length="444" mass="51206">MEFGLFQQQSTSLVMTQELSQAIRLLQYSAADLTAFLQEQALENPLLDVQEQPDEKVVKEEFSDVHAYPVYEQSGREERMSPLDYAVIDRRSLNDHLLAQLTELRLSHQTKKLITYFIYSLREDGYFSRPFEEICQEAQITVEQGEELLEILQRFEPAGVGARNLQECLLLQLERLPKRQPLAEKIVELYMDEFARRKWKDVSLALHVTLHDIQKVNDLIRTLDPRPGLQFSAEPIPFVTPEIKIFREQDRLHVQLNDELIPTIRLNTHYERLLISSKDRTASEYAKEKVQQVHWLIRSIQQRQQTIIKVGEAIARHQVEYFLYNGVLKPLTLKQIADEIGVHESTVSRATTNKYAETPRGVIELKALFSSAVKTSVGDSASSQSIKEHMKQLIAKENKQKPLSDAKIVAELKAQEGITVSRRAIAKYRDELGIPSSSKRKRFE</sequence>
<keyword evidence="4" id="KW-0548">Nucleotidyltransferase</keyword>
<dbReference type="AlphaFoldDB" id="A0A9X2IQI1"/>
<evidence type="ECO:0000256" key="5">
    <source>
        <dbReference type="ARBA" id="ARBA00023015"/>
    </source>
</evidence>
<evidence type="ECO:0000256" key="8">
    <source>
        <dbReference type="ARBA" id="ARBA00023163"/>
    </source>
</evidence>
<feature type="domain" description="RNA polymerase sigma factor 54 DNA-binding" evidence="9">
    <location>
        <begin position="284"/>
        <end position="442"/>
    </location>
</feature>
<dbReference type="NCBIfam" id="TIGR02395">
    <property type="entry name" value="rpoN_sigma"/>
    <property type="match status" value="1"/>
</dbReference>
<comment type="similarity">
    <text evidence="1">Belongs to the sigma-54 factor family.</text>
</comment>
<dbReference type="PANTHER" id="PTHR32248">
    <property type="entry name" value="RNA POLYMERASE SIGMA-54 FACTOR"/>
    <property type="match status" value="1"/>
</dbReference>
<dbReference type="PRINTS" id="PR00045">
    <property type="entry name" value="SIGMA54FCT"/>
</dbReference>
<dbReference type="PROSITE" id="PS50044">
    <property type="entry name" value="SIGMA54_3"/>
    <property type="match status" value="1"/>
</dbReference>
<dbReference type="GO" id="GO:0001216">
    <property type="term" value="F:DNA-binding transcription activator activity"/>
    <property type="evidence" value="ECO:0007669"/>
    <property type="project" value="InterPro"/>
</dbReference>
<dbReference type="PANTHER" id="PTHR32248:SF4">
    <property type="entry name" value="RNA POLYMERASE SIGMA-54 FACTOR"/>
    <property type="match status" value="1"/>
</dbReference>
<organism evidence="11 12">
    <name type="scientific">Halalkalibacter oceani</name>
    <dbReference type="NCBI Taxonomy" id="1653776"/>
    <lineage>
        <taxon>Bacteria</taxon>
        <taxon>Bacillati</taxon>
        <taxon>Bacillota</taxon>
        <taxon>Bacilli</taxon>
        <taxon>Bacillales</taxon>
        <taxon>Bacillaceae</taxon>
        <taxon>Halalkalibacter</taxon>
    </lineage>
</organism>
<reference evidence="11" key="1">
    <citation type="submission" date="2022-05" db="EMBL/GenBank/DDBJ databases">
        <title>Comparative Genomics of Spacecraft Associated Microbes.</title>
        <authorList>
            <person name="Tran M.T."/>
            <person name="Wright A."/>
            <person name="Seuylemezian A."/>
            <person name="Eisen J."/>
            <person name="Coil D."/>
        </authorList>
    </citation>
    <scope>NUCLEOTIDE SEQUENCE</scope>
    <source>
        <strain evidence="11">214.1.1</strain>
    </source>
</reference>
<dbReference type="Proteomes" id="UP001139179">
    <property type="component" value="Unassembled WGS sequence"/>
</dbReference>
<dbReference type="InterPro" id="IPR000394">
    <property type="entry name" value="RNA_pol_sigma_54"/>
</dbReference>
<evidence type="ECO:0000256" key="2">
    <source>
        <dbReference type="ARBA" id="ARBA00022478"/>
    </source>
</evidence>
<dbReference type="Gene3D" id="1.10.10.60">
    <property type="entry name" value="Homeodomain-like"/>
    <property type="match status" value="1"/>
</dbReference>
<dbReference type="GO" id="GO:0006352">
    <property type="term" value="P:DNA-templated transcription initiation"/>
    <property type="evidence" value="ECO:0007669"/>
    <property type="project" value="InterPro"/>
</dbReference>
<dbReference type="GO" id="GO:0003677">
    <property type="term" value="F:DNA binding"/>
    <property type="evidence" value="ECO:0007669"/>
    <property type="project" value="UniProtKB-KW"/>
</dbReference>
<proteinExistence type="inferred from homology"/>
<dbReference type="GO" id="GO:0000428">
    <property type="term" value="C:DNA-directed RNA polymerase complex"/>
    <property type="evidence" value="ECO:0007669"/>
    <property type="project" value="UniProtKB-KW"/>
</dbReference>
<evidence type="ECO:0000256" key="1">
    <source>
        <dbReference type="ARBA" id="ARBA00008798"/>
    </source>
</evidence>
<evidence type="ECO:0000313" key="12">
    <source>
        <dbReference type="Proteomes" id="UP001139179"/>
    </source>
</evidence>
<keyword evidence="6" id="KW-0731">Sigma factor</keyword>
<dbReference type="InterPro" id="IPR038709">
    <property type="entry name" value="RpoN_core-bd_sf"/>
</dbReference>
<keyword evidence="7" id="KW-0238">DNA-binding</keyword>